<proteinExistence type="inferred from homology"/>
<dbReference type="Gene3D" id="3.30.530.20">
    <property type="match status" value="1"/>
</dbReference>
<dbReference type="Pfam" id="PF21320">
    <property type="entry name" value="WHD_Rv2258c"/>
    <property type="match status" value="1"/>
</dbReference>
<reference evidence="5" key="2">
    <citation type="journal article" date="2016" name="MBio">
        <title>Strain Prioritization and Genome Mining for Enediyne Natural Products.</title>
        <authorList>
            <person name="Yan X."/>
            <person name="Ge H."/>
            <person name="Huang T."/>
            <person name="Hindra"/>
            <person name="Yang D."/>
            <person name="Teng Q."/>
            <person name="Crnovcic I."/>
            <person name="Li X."/>
            <person name="Rudolf J.D."/>
            <person name="Lohman J.R."/>
            <person name="Gansemans Y."/>
            <person name="Zhu X."/>
            <person name="Huang Y."/>
            <person name="Zhao L.X."/>
            <person name="Jiang Y."/>
            <person name="Van Nieuwerburgh F."/>
            <person name="Rader C."/>
            <person name="Duan Y."/>
            <person name="Shen B."/>
        </authorList>
    </citation>
    <scope>NUCLEOTIDE SEQUENCE</scope>
    <source>
        <strain evidence="5">DCA2648</strain>
    </source>
</reference>
<evidence type="ECO:0000259" key="3">
    <source>
        <dbReference type="Pfam" id="PF08327"/>
    </source>
</evidence>
<gene>
    <name evidence="5" type="primary">ucmG</name>
    <name evidence="6" type="ORF">AB852_17935</name>
</gene>
<evidence type="ECO:0000313" key="5">
    <source>
        <dbReference type="EMBL" id="AMK92579.1"/>
    </source>
</evidence>
<accession>A0A140E9L0</accession>
<dbReference type="InterPro" id="IPR013538">
    <property type="entry name" value="ASHA1/2-like_C"/>
</dbReference>
<dbReference type="PANTHER" id="PTHR45128">
    <property type="entry name" value="METHYLTRANSFERASE TYPE 11"/>
    <property type="match status" value="1"/>
</dbReference>
<dbReference type="Proteomes" id="UP000186455">
    <property type="component" value="Unassembled WGS sequence"/>
</dbReference>
<dbReference type="Gene3D" id="1.10.10.10">
    <property type="entry name" value="Winged helix-like DNA-binding domain superfamily/Winged helix DNA-binding domain"/>
    <property type="match status" value="1"/>
</dbReference>
<dbReference type="InterPro" id="IPR048711">
    <property type="entry name" value="WHD_Rv2258c"/>
</dbReference>
<dbReference type="EMBL" id="LFBV01000004">
    <property type="protein sequence ID" value="OKH93394.1"/>
    <property type="molecule type" value="Genomic_DNA"/>
</dbReference>
<evidence type="ECO:0008006" key="8">
    <source>
        <dbReference type="Google" id="ProtNLM"/>
    </source>
</evidence>
<feature type="region of interest" description="Disordered" evidence="2">
    <location>
        <begin position="339"/>
        <end position="367"/>
    </location>
</feature>
<dbReference type="SUPFAM" id="SSF46785">
    <property type="entry name" value="Winged helix' DNA-binding domain"/>
    <property type="match status" value="1"/>
</dbReference>
<comment type="similarity">
    <text evidence="1">Belongs to the AHA1 family.</text>
</comment>
<evidence type="ECO:0000313" key="6">
    <source>
        <dbReference type="EMBL" id="OKH93394.1"/>
    </source>
</evidence>
<evidence type="ECO:0000256" key="2">
    <source>
        <dbReference type="SAM" id="MobiDB-lite"/>
    </source>
</evidence>
<dbReference type="AlphaFoldDB" id="A0A140E9L0"/>
<evidence type="ECO:0000256" key="1">
    <source>
        <dbReference type="ARBA" id="ARBA00006817"/>
    </source>
</evidence>
<dbReference type="Pfam" id="PF08327">
    <property type="entry name" value="AHSA1"/>
    <property type="match status" value="1"/>
</dbReference>
<feature type="compositionally biased region" description="Basic and acidic residues" evidence="2">
    <location>
        <begin position="349"/>
        <end position="358"/>
    </location>
</feature>
<dbReference type="InterPro" id="IPR053173">
    <property type="entry name" value="SAM-binding_MTase"/>
</dbReference>
<dbReference type="InterPro" id="IPR029063">
    <property type="entry name" value="SAM-dependent_MTases_sf"/>
</dbReference>
<dbReference type="Pfam" id="PF13489">
    <property type="entry name" value="Methyltransf_23"/>
    <property type="match status" value="1"/>
</dbReference>
<dbReference type="SUPFAM" id="SSF53335">
    <property type="entry name" value="S-adenosyl-L-methionine-dependent methyltransferases"/>
    <property type="match status" value="1"/>
</dbReference>
<evidence type="ECO:0000259" key="4">
    <source>
        <dbReference type="Pfam" id="PF21320"/>
    </source>
</evidence>
<dbReference type="SUPFAM" id="SSF55961">
    <property type="entry name" value="Bet v1-like"/>
    <property type="match status" value="2"/>
</dbReference>
<dbReference type="STRING" id="1048205.AB852_17935"/>
<dbReference type="EMBL" id="KT762610">
    <property type="protein sequence ID" value="AMK92579.1"/>
    <property type="molecule type" value="Genomic_DNA"/>
</dbReference>
<dbReference type="CDD" id="cd02440">
    <property type="entry name" value="AdoMet_MTases"/>
    <property type="match status" value="1"/>
</dbReference>
<feature type="domain" description="S-adenosylmethionine-dependent methyltransferase Rv2258c-like winged HTH" evidence="4">
    <location>
        <begin position="399"/>
        <end position="469"/>
    </location>
</feature>
<keyword evidence="7" id="KW-1185">Reference proteome</keyword>
<evidence type="ECO:0000313" key="7">
    <source>
        <dbReference type="Proteomes" id="UP000186455"/>
    </source>
</evidence>
<reference evidence="6 7" key="1">
    <citation type="submission" date="2015-06" db="EMBL/GenBank/DDBJ databases">
        <title>Cloning and characterization of the uncialamcin biosynthetic gene cluster.</title>
        <authorList>
            <person name="Yan X."/>
            <person name="Huang T."/>
            <person name="Ge H."/>
            <person name="Shen B."/>
        </authorList>
    </citation>
    <scope>NUCLEOTIDE SEQUENCE [LARGE SCALE GENOMIC DNA]</scope>
    <source>
        <strain evidence="6 7">DCA2648</strain>
    </source>
</reference>
<name>A0A140E9L0_9ACTN</name>
<dbReference type="Gene3D" id="3.40.50.150">
    <property type="entry name" value="Vaccinia Virus protein VP39"/>
    <property type="match status" value="1"/>
</dbReference>
<organism evidence="5">
    <name type="scientific">Streptomyces uncialis</name>
    <dbReference type="NCBI Taxonomy" id="1048205"/>
    <lineage>
        <taxon>Bacteria</taxon>
        <taxon>Bacillati</taxon>
        <taxon>Actinomycetota</taxon>
        <taxon>Actinomycetes</taxon>
        <taxon>Kitasatosporales</taxon>
        <taxon>Streptomycetaceae</taxon>
        <taxon>Streptomyces</taxon>
    </lineage>
</organism>
<protein>
    <recommendedName>
        <fullName evidence="8">Methyltransferase domain-containing protein</fullName>
    </recommendedName>
</protein>
<dbReference type="CDD" id="cd07814">
    <property type="entry name" value="SRPBCC_CalC_Aha1-like"/>
    <property type="match status" value="1"/>
</dbReference>
<dbReference type="InterPro" id="IPR023393">
    <property type="entry name" value="START-like_dom_sf"/>
</dbReference>
<feature type="domain" description="Activator of Hsp90 ATPase homologue 1/2-like C-terminal" evidence="3">
    <location>
        <begin position="56"/>
        <end position="177"/>
    </location>
</feature>
<dbReference type="InterPro" id="IPR036390">
    <property type="entry name" value="WH_DNA-bd_sf"/>
</dbReference>
<dbReference type="PANTHER" id="PTHR45128:SF2">
    <property type="entry name" value="METHYLTRANSFERASE DOMAIN-CONTAINING PROTEIN"/>
    <property type="match status" value="1"/>
</dbReference>
<sequence>MTFEDTNPQGPRIHRPSGAADLARESAAFPPLQGSAVPVAQERWERLVSTVTVPEPPDEVWTALTDPERVASWLAVCRGPWAVAGQESMLDFEDGEFFWCRTLDAVAPQTQRRGVLRLLWRWVGVGPATSVTWTVAAAEAGGTTVTVVEEAENPPSDWRSWNGMGWPGILDQLAAHLRTGTQWRWPWRRFGPYLQIPLPVPPYQAWQELTSAAGIQHWLQRSSGTLAPGEELTLVMGDASGTVRMRVTKVVDAAQEFPSYLPYLEFELRRPTWSAALGGRLWIEPAGLDSSLLQVCHFGWENLDIPEPVTERKLLTGFWTAAAGRASMLFLPQGPPAGPHGWSVSGAPRPREATERAPGHGSGGAMPAAMPAMPPDADPSAVGEFLDRVVSDLGTAMGGVLCSLGVRLGLFTALGQGGPATATELAERTGLPERQLLEWLRGLTGTGYLTHDRTDGRFALPSAHAAVLAFEDSPFHLGPGYELLPPLAAAVDAVAAGFRSGGGVARSAYAEPLFTAMERMSATWLDTQLVSQWIPAVEGLLPALERGGEVADIGCGGGRALVRMARAFGNCRFTGYDLHRPNVLRAREAVRAAKVDDRVSVEETDAVGALAAGTRASGDSLPLLLVTMFDVLHDVAAPEELLRTVRESLSPDGALLVLESLSADDPADNTGPRSTVLYATSTLYCLPTSLADGAPGLGTLGLPPATLRRMATAAGFGRVEQVPTANPFTALYALRP</sequence>
<dbReference type="InterPro" id="IPR036388">
    <property type="entry name" value="WH-like_DNA-bd_sf"/>
</dbReference>
<dbReference type="RefSeq" id="WP_073789614.1">
    <property type="nucleotide sequence ID" value="NZ_JAPEPH010000001.1"/>
</dbReference>